<evidence type="ECO:0000313" key="2">
    <source>
        <dbReference type="EMBL" id="MCZ4588894.1"/>
    </source>
</evidence>
<evidence type="ECO:0008006" key="6">
    <source>
        <dbReference type="Google" id="ProtNLM"/>
    </source>
</evidence>
<dbReference type="RefSeq" id="WP_269592356.1">
    <property type="nucleotide sequence ID" value="NZ_CP130953.1"/>
</dbReference>
<reference evidence="2" key="1">
    <citation type="submission" date="2022-12" db="EMBL/GenBank/DDBJ databases">
        <authorList>
            <person name="Krivoruchko A.V."/>
            <person name="Elkin A."/>
        </authorList>
    </citation>
    <scope>NUCLEOTIDE SEQUENCE</scope>
    <source>
        <strain evidence="2">IEGM 249</strain>
    </source>
</reference>
<keyword evidence="4" id="KW-1185">Reference proteome</keyword>
<evidence type="ECO:0000256" key="1">
    <source>
        <dbReference type="SAM" id="SignalP"/>
    </source>
</evidence>
<evidence type="ECO:0000313" key="5">
    <source>
        <dbReference type="Proteomes" id="UP001231166"/>
    </source>
</evidence>
<feature type="signal peptide" evidence="1">
    <location>
        <begin position="1"/>
        <end position="21"/>
    </location>
</feature>
<gene>
    <name evidence="2" type="ORF">O4328_35490</name>
    <name evidence="3" type="ORF">Q5707_00715</name>
</gene>
<organism evidence="3 5">
    <name type="scientific">Rhodococcus opacus</name>
    <name type="common">Nocardia opaca</name>
    <dbReference type="NCBI Taxonomy" id="37919"/>
    <lineage>
        <taxon>Bacteria</taxon>
        <taxon>Bacillati</taxon>
        <taxon>Actinomycetota</taxon>
        <taxon>Actinomycetes</taxon>
        <taxon>Mycobacteriales</taxon>
        <taxon>Nocardiaceae</taxon>
        <taxon>Rhodococcus</taxon>
    </lineage>
</organism>
<dbReference type="AlphaFoldDB" id="A0AAX3YHJ6"/>
<evidence type="ECO:0000313" key="3">
    <source>
        <dbReference type="EMBL" id="WLF47573.1"/>
    </source>
</evidence>
<feature type="chain" id="PRO_5043590005" description="Lipoprotein" evidence="1">
    <location>
        <begin position="22"/>
        <end position="262"/>
    </location>
</feature>
<dbReference type="Gene3D" id="3.40.710.10">
    <property type="entry name" value="DD-peptidase/beta-lactamase superfamily"/>
    <property type="match status" value="1"/>
</dbReference>
<name>A0AAX3YHJ6_RHOOP</name>
<dbReference type="Proteomes" id="UP001066327">
    <property type="component" value="Unassembled WGS sequence"/>
</dbReference>
<dbReference type="Proteomes" id="UP001231166">
    <property type="component" value="Chromosome"/>
</dbReference>
<dbReference type="SUPFAM" id="SSF56601">
    <property type="entry name" value="beta-lactamase/transpeptidase-like"/>
    <property type="match status" value="1"/>
</dbReference>
<reference evidence="3" key="2">
    <citation type="submission" date="2023-07" db="EMBL/GenBank/DDBJ databases">
        <title>Genomic analysis of Rhodococcus opacus VOC-14 with glycol ethers degradation activity.</title>
        <authorList>
            <person name="Narkevich D.A."/>
            <person name="Hlushen A.M."/>
            <person name="Akhremchuk A.E."/>
            <person name="Sikolenko M.A."/>
            <person name="Valentovich L.N."/>
        </authorList>
    </citation>
    <scope>NUCLEOTIDE SEQUENCE</scope>
    <source>
        <strain evidence="3">VOC-14</strain>
    </source>
</reference>
<protein>
    <recommendedName>
        <fullName evidence="6">Lipoprotein</fullName>
    </recommendedName>
</protein>
<evidence type="ECO:0000313" key="4">
    <source>
        <dbReference type="Proteomes" id="UP001066327"/>
    </source>
</evidence>
<dbReference type="EMBL" id="CP130953">
    <property type="protein sequence ID" value="WLF47573.1"/>
    <property type="molecule type" value="Genomic_DNA"/>
</dbReference>
<keyword evidence="1" id="KW-0732">Signal</keyword>
<accession>A0AAX3YHJ6</accession>
<dbReference type="EMBL" id="JAPWIS010000026">
    <property type="protein sequence ID" value="MCZ4588894.1"/>
    <property type="molecule type" value="Genomic_DNA"/>
</dbReference>
<proteinExistence type="predicted"/>
<dbReference type="InterPro" id="IPR012338">
    <property type="entry name" value="Beta-lactam/transpept-like"/>
</dbReference>
<sequence>MNRWVCRSALSLLVAGLVAFASGMTAHSAPTPDRIDEVPGRTALSFMHTPSGTRIGTANQGEARLGLSIVKLYVADYLLRHGDGSPEELALGQRMIRDSDDNAASQAYAKYPQSIDVIAAEYRLTSTRGSGFWGDAVTSTADTVTFLEAKKTIDPDSQILEWMATAAPAAADGTHQNWGTGRLPSVTGTKWGWSDYGPSVVASASFGPDFSVSANTYGTAEQHTSDVLGAFAQDPVSPPPQVAPDPIQDLIDRYLPPAITPR</sequence>